<dbReference type="AlphaFoldDB" id="A0A2N9GZ84"/>
<evidence type="ECO:0000313" key="3">
    <source>
        <dbReference type="EMBL" id="SPD04689.1"/>
    </source>
</evidence>
<organism evidence="3">
    <name type="scientific">Fagus sylvatica</name>
    <name type="common">Beechnut</name>
    <dbReference type="NCBI Taxonomy" id="28930"/>
    <lineage>
        <taxon>Eukaryota</taxon>
        <taxon>Viridiplantae</taxon>
        <taxon>Streptophyta</taxon>
        <taxon>Embryophyta</taxon>
        <taxon>Tracheophyta</taxon>
        <taxon>Spermatophyta</taxon>
        <taxon>Magnoliopsida</taxon>
        <taxon>eudicotyledons</taxon>
        <taxon>Gunneridae</taxon>
        <taxon>Pentapetalae</taxon>
        <taxon>rosids</taxon>
        <taxon>fabids</taxon>
        <taxon>Fagales</taxon>
        <taxon>Fagaceae</taxon>
        <taxon>Fagus</taxon>
    </lineage>
</organism>
<accession>A0A2N9GZ84</accession>
<proteinExistence type="predicted"/>
<dbReference type="EMBL" id="OIVN01002558">
    <property type="protein sequence ID" value="SPD04689.1"/>
    <property type="molecule type" value="Genomic_DNA"/>
</dbReference>
<dbReference type="InterPro" id="IPR054722">
    <property type="entry name" value="PolX-like_BBD"/>
</dbReference>
<reference evidence="3" key="1">
    <citation type="submission" date="2018-02" db="EMBL/GenBank/DDBJ databases">
        <authorList>
            <person name="Cohen D.B."/>
            <person name="Kent A.D."/>
        </authorList>
    </citation>
    <scope>NUCLEOTIDE SEQUENCE</scope>
</reference>
<sequence>MVGGEHVRGEAWGGKGWRRDDGAAKRIGGQEPRGGGVYRTDSIFEVRFLNRRFQNLSFSKATNCGVTLLVPPKPVPQPPVTDSSDFDDDSTFVLIIPVDDFEELSSEENRCPHHHLPSSDVVLVTPRPSAKQRFDKKKQNQSRGLLPLPQATSVSSSDLSTPIDDPMVTVSQHEILFHRYISQPSPTLFVTSANKSWLLDSAYYNHMTPHTSHFSHKTPLAPYPVIYTANSSHMYVCHIGTISYPTLTIPDTYIVPKLSLILLSVGQLCEFGLDFHFSNRGVDVQDPLTGKLLGIGRKIGRLFELCNLQIPSHLVSSSIVATTLSLDLWHSCLGHSSLSRLQLLASQVDLYPNLVRDFSLPSSSSNVSSLASSPVAGSPTPDLAPSAPLKSSTDLRHSHRASTDPLWQQAITDELNALHKTHTWDMITLCLSASMQSVVNGSIRSRPELMDSSNITRLAWLPGDSLRNTMDVKNAFLNGDLLEEVYMQPPTGYPDS</sequence>
<feature type="region of interest" description="Disordered" evidence="1">
    <location>
        <begin position="1"/>
        <end position="34"/>
    </location>
</feature>
<evidence type="ECO:0000259" key="2">
    <source>
        <dbReference type="Pfam" id="PF22936"/>
    </source>
</evidence>
<feature type="region of interest" description="Disordered" evidence="1">
    <location>
        <begin position="369"/>
        <end position="398"/>
    </location>
</feature>
<name>A0A2N9GZ84_FAGSY</name>
<feature type="domain" description="Retrovirus-related Pol polyprotein from transposon TNT 1-94-like beta-barrel" evidence="2">
    <location>
        <begin position="197"/>
        <end position="272"/>
    </location>
</feature>
<dbReference type="Pfam" id="PF22936">
    <property type="entry name" value="Pol_BBD"/>
    <property type="match status" value="1"/>
</dbReference>
<protein>
    <recommendedName>
        <fullName evidence="2">Retrovirus-related Pol polyprotein from transposon TNT 1-94-like beta-barrel domain-containing protein</fullName>
    </recommendedName>
</protein>
<gene>
    <name evidence="3" type="ORF">FSB_LOCUS32571</name>
</gene>
<evidence type="ECO:0000256" key="1">
    <source>
        <dbReference type="SAM" id="MobiDB-lite"/>
    </source>
</evidence>
<feature type="compositionally biased region" description="Polar residues" evidence="1">
    <location>
        <begin position="150"/>
        <end position="160"/>
    </location>
</feature>
<feature type="region of interest" description="Disordered" evidence="1">
    <location>
        <begin position="128"/>
        <end position="160"/>
    </location>
</feature>